<dbReference type="KEGG" id="nmx:NMA510612_1162"/>
<name>X5ER15_NEIME</name>
<dbReference type="EMBL" id="CP007524">
    <property type="protein sequence ID" value="AHW75459.1"/>
    <property type="molecule type" value="Genomic_DNA"/>
</dbReference>
<dbReference type="SUPFAM" id="SSF52540">
    <property type="entry name" value="P-loop containing nucleoside triphosphate hydrolases"/>
    <property type="match status" value="1"/>
</dbReference>
<gene>
    <name evidence="2" type="primary">hsdR1</name>
    <name evidence="2" type="ORF">NMA510612_1162</name>
</gene>
<dbReference type="PATRIC" id="fig|487.517.peg.1159"/>
<dbReference type="Proteomes" id="UP000023582">
    <property type="component" value="Chromosome"/>
</dbReference>
<dbReference type="InterPro" id="IPR027417">
    <property type="entry name" value="P-loop_NTPase"/>
</dbReference>
<dbReference type="Pfam" id="PF18766">
    <property type="entry name" value="SWI2_SNF2"/>
    <property type="match status" value="1"/>
</dbReference>
<dbReference type="InterPro" id="IPR051268">
    <property type="entry name" value="Type-I_R_enzyme_R_subunit"/>
</dbReference>
<evidence type="ECO:0000313" key="2">
    <source>
        <dbReference type="EMBL" id="AHW75459.1"/>
    </source>
</evidence>
<dbReference type="PANTHER" id="PTHR30195">
    <property type="entry name" value="TYPE I SITE-SPECIFIC DEOXYRIBONUCLEASE PROTEIN SUBUNIT M AND R"/>
    <property type="match status" value="1"/>
</dbReference>
<dbReference type="Gene3D" id="3.40.50.300">
    <property type="entry name" value="P-loop containing nucleotide triphosphate hydrolases"/>
    <property type="match status" value="1"/>
</dbReference>
<dbReference type="GO" id="GO:0009307">
    <property type="term" value="P:DNA restriction-modification system"/>
    <property type="evidence" value="ECO:0007669"/>
    <property type="project" value="UniProtKB-KW"/>
</dbReference>
<reference evidence="2 3" key="1">
    <citation type="journal article" date="2014" name="Genome Announc.">
        <title>Complete Genome Sequence of Neisseria meningitidis Serogroup A Strain NMA510612, Isolated from a Patient with Bacterial Meningitis in China.</title>
        <authorList>
            <person name="Zhang Y."/>
            <person name="Yang J."/>
            <person name="Xu L."/>
            <person name="Zhu Y."/>
            <person name="Liu B."/>
            <person name="Shao Z."/>
            <person name="Zhang X."/>
            <person name="Jin Q."/>
        </authorList>
    </citation>
    <scope>NUCLEOTIDE SEQUENCE [LARGE SCALE GENOMIC DNA]</scope>
    <source>
        <strain evidence="3">NMA510612</strain>
    </source>
</reference>
<protein>
    <submittedName>
        <fullName evidence="2">Type I restriction-modification system endonuclease</fullName>
    </submittedName>
</protein>
<sequence>MVDRKDLDYQTMKEYQRFSPDSVNGSESTAGLKRNLEKDDNKIIVTTIQKLNNLMKSEDNLPVYHQQVVFIFDECHRSQFGEAQKT</sequence>
<dbReference type="InterPro" id="IPR040980">
    <property type="entry name" value="SWI2_SNF2"/>
</dbReference>
<accession>X5ER15</accession>
<proteinExistence type="predicted"/>
<keyword evidence="2" id="KW-0540">Nuclease</keyword>
<reference evidence="3" key="2">
    <citation type="submission" date="2014-02" db="EMBL/GenBank/DDBJ databases">
        <title>Complete Genome Sequence of Neisseria meningitides, serogroup A strain 510612.</title>
        <authorList>
            <person name="Zhang X."/>
            <person name="Zhang Y."/>
            <person name="Yang J."/>
            <person name="Zhu Y."/>
            <person name="Jin Q."/>
        </authorList>
    </citation>
    <scope>NUCLEOTIDE SEQUENCE</scope>
    <source>
        <strain evidence="3">NMA510612</strain>
    </source>
</reference>
<evidence type="ECO:0000313" key="3">
    <source>
        <dbReference type="Proteomes" id="UP000023582"/>
    </source>
</evidence>
<dbReference type="PANTHER" id="PTHR30195:SF16">
    <property type="entry name" value="TYPE I RESTRICTION ENZYME ENDONUCLEASE SUBUNIT"/>
    <property type="match status" value="1"/>
</dbReference>
<keyword evidence="1" id="KW-0680">Restriction system</keyword>
<organism evidence="2 3">
    <name type="scientific">Neisseria meningitidis</name>
    <dbReference type="NCBI Taxonomy" id="487"/>
    <lineage>
        <taxon>Bacteria</taxon>
        <taxon>Pseudomonadati</taxon>
        <taxon>Pseudomonadota</taxon>
        <taxon>Betaproteobacteria</taxon>
        <taxon>Neisseriales</taxon>
        <taxon>Neisseriaceae</taxon>
        <taxon>Neisseria</taxon>
    </lineage>
</organism>
<dbReference type="AlphaFoldDB" id="X5ER15"/>
<keyword evidence="2" id="KW-0378">Hydrolase</keyword>
<evidence type="ECO:0000256" key="1">
    <source>
        <dbReference type="ARBA" id="ARBA00022747"/>
    </source>
</evidence>
<dbReference type="GO" id="GO:0004519">
    <property type="term" value="F:endonuclease activity"/>
    <property type="evidence" value="ECO:0007669"/>
    <property type="project" value="UniProtKB-KW"/>
</dbReference>
<keyword evidence="2" id="KW-0255">Endonuclease</keyword>